<reference evidence="1 2" key="2">
    <citation type="journal article" date="2022" name="Mol. Ecol. Resour.">
        <title>The genomes of chicory, endive, great burdock and yacon provide insights into Asteraceae paleo-polyploidization history and plant inulin production.</title>
        <authorList>
            <person name="Fan W."/>
            <person name="Wang S."/>
            <person name="Wang H."/>
            <person name="Wang A."/>
            <person name="Jiang F."/>
            <person name="Liu H."/>
            <person name="Zhao H."/>
            <person name="Xu D."/>
            <person name="Zhang Y."/>
        </authorList>
    </citation>
    <scope>NUCLEOTIDE SEQUENCE [LARGE SCALE GENOMIC DNA]</scope>
    <source>
        <strain evidence="2">cv. Yunnan</strain>
        <tissue evidence="1">Leaves</tissue>
    </source>
</reference>
<evidence type="ECO:0000313" key="1">
    <source>
        <dbReference type="EMBL" id="KAI3703892.1"/>
    </source>
</evidence>
<protein>
    <submittedName>
        <fullName evidence="1">Uncharacterized protein</fullName>
    </submittedName>
</protein>
<dbReference type="Proteomes" id="UP001056120">
    <property type="component" value="Linkage Group LG25"/>
</dbReference>
<reference evidence="2" key="1">
    <citation type="journal article" date="2022" name="Mol. Ecol. Resour.">
        <title>The genomes of chicory, endive, great burdock and yacon provide insights into Asteraceae palaeo-polyploidization history and plant inulin production.</title>
        <authorList>
            <person name="Fan W."/>
            <person name="Wang S."/>
            <person name="Wang H."/>
            <person name="Wang A."/>
            <person name="Jiang F."/>
            <person name="Liu H."/>
            <person name="Zhao H."/>
            <person name="Xu D."/>
            <person name="Zhang Y."/>
        </authorList>
    </citation>
    <scope>NUCLEOTIDE SEQUENCE [LARGE SCALE GENOMIC DNA]</scope>
    <source>
        <strain evidence="2">cv. Yunnan</strain>
    </source>
</reference>
<proteinExistence type="predicted"/>
<accession>A0ACB9A196</accession>
<name>A0ACB9A196_9ASTR</name>
<sequence>MKPVGQWSDRIERWFFKMQSVSEKKQSESENGYFLTRLDRKRDDDGPSPSFLFQVTSTSDEDEDEDDDGVHDAGNRKENDQRSTKQSKWYADLHLRNCFSDMKPAGQWSDRIERWFFKMQSVSEKKQSESENVYFLTRLDRKRDDDSPSPSFLFQVTSTSDEDEDEDDDGVHDAGNRK</sequence>
<organism evidence="1 2">
    <name type="scientific">Smallanthus sonchifolius</name>
    <dbReference type="NCBI Taxonomy" id="185202"/>
    <lineage>
        <taxon>Eukaryota</taxon>
        <taxon>Viridiplantae</taxon>
        <taxon>Streptophyta</taxon>
        <taxon>Embryophyta</taxon>
        <taxon>Tracheophyta</taxon>
        <taxon>Spermatophyta</taxon>
        <taxon>Magnoliopsida</taxon>
        <taxon>eudicotyledons</taxon>
        <taxon>Gunneridae</taxon>
        <taxon>Pentapetalae</taxon>
        <taxon>asterids</taxon>
        <taxon>campanulids</taxon>
        <taxon>Asterales</taxon>
        <taxon>Asteraceae</taxon>
        <taxon>Asteroideae</taxon>
        <taxon>Heliantheae alliance</taxon>
        <taxon>Millerieae</taxon>
        <taxon>Smallanthus</taxon>
    </lineage>
</organism>
<comment type="caution">
    <text evidence="1">The sequence shown here is derived from an EMBL/GenBank/DDBJ whole genome shotgun (WGS) entry which is preliminary data.</text>
</comment>
<evidence type="ECO:0000313" key="2">
    <source>
        <dbReference type="Proteomes" id="UP001056120"/>
    </source>
</evidence>
<dbReference type="EMBL" id="CM042042">
    <property type="protein sequence ID" value="KAI3703892.1"/>
    <property type="molecule type" value="Genomic_DNA"/>
</dbReference>
<keyword evidence="2" id="KW-1185">Reference proteome</keyword>
<gene>
    <name evidence="1" type="ORF">L1987_74088</name>
</gene>